<evidence type="ECO:0000256" key="2">
    <source>
        <dbReference type="SAM" id="SignalP"/>
    </source>
</evidence>
<reference evidence="4" key="2">
    <citation type="journal article" date="2009" name="Genome Res.">
        <title>Comparative genomic analyses of the human fungal pathogens Coccidioides and their relatives.</title>
        <authorList>
            <person name="Sharpton T.J."/>
            <person name="Stajich J.E."/>
            <person name="Rounsley S.D."/>
            <person name="Gardner M.J."/>
            <person name="Wortman J.R."/>
            <person name="Jordar V.S."/>
            <person name="Maiti R."/>
            <person name="Kodira C.D."/>
            <person name="Neafsey D.E."/>
            <person name="Zeng Q."/>
            <person name="Hung C.-Y."/>
            <person name="McMahan C."/>
            <person name="Muszewska A."/>
            <person name="Grynberg M."/>
            <person name="Mandel M.A."/>
            <person name="Kellner E.M."/>
            <person name="Barker B.M."/>
            <person name="Galgiani J.N."/>
            <person name="Orbach M.J."/>
            <person name="Kirkland T.N."/>
            <person name="Cole G.T."/>
            <person name="Henn M.R."/>
            <person name="Birren B.W."/>
            <person name="Taylor J.W."/>
        </authorList>
    </citation>
    <scope>NUCLEOTIDE SEQUENCE [LARGE SCALE GENOMIC DNA]</scope>
    <source>
        <strain evidence="4">RMSCC 3488</strain>
    </source>
</reference>
<dbReference type="VEuPathDB" id="FungiDB:CPAG_08587"/>
<reference evidence="4" key="3">
    <citation type="journal article" date="2010" name="Genome Res.">
        <title>Population genomic sequencing of Coccidioides fungi reveals recent hybridization and transposon control.</title>
        <authorList>
            <person name="Neafsey D.E."/>
            <person name="Barker B.M."/>
            <person name="Sharpton T.J."/>
            <person name="Stajich J.E."/>
            <person name="Park D.J."/>
            <person name="Whiston E."/>
            <person name="Hung C.-Y."/>
            <person name="McMahan C."/>
            <person name="White J."/>
            <person name="Sykes S."/>
            <person name="Heiman D."/>
            <person name="Young S."/>
            <person name="Zeng Q."/>
            <person name="Abouelleil A."/>
            <person name="Aftuck L."/>
            <person name="Bessette D."/>
            <person name="Brown A."/>
            <person name="FitzGerald M."/>
            <person name="Lui A."/>
            <person name="Macdonald J.P."/>
            <person name="Priest M."/>
            <person name="Orbach M.J."/>
            <person name="Galgiani J.N."/>
            <person name="Kirkland T.N."/>
            <person name="Cole G.T."/>
            <person name="Birren B.W."/>
            <person name="Henn M.R."/>
            <person name="Taylor J.W."/>
            <person name="Rounsley S.D."/>
        </authorList>
    </citation>
    <scope>NUCLEOTIDE SEQUENCE [LARGE SCALE GENOMIC DNA]</scope>
    <source>
        <strain evidence="4">RMSCC 3488</strain>
    </source>
</reference>
<organism evidence="3 4">
    <name type="scientific">Coccidioides posadasii RMSCC 3488</name>
    <dbReference type="NCBI Taxonomy" id="454284"/>
    <lineage>
        <taxon>Eukaryota</taxon>
        <taxon>Fungi</taxon>
        <taxon>Dikarya</taxon>
        <taxon>Ascomycota</taxon>
        <taxon>Pezizomycotina</taxon>
        <taxon>Eurotiomycetes</taxon>
        <taxon>Eurotiomycetidae</taxon>
        <taxon>Onygenales</taxon>
        <taxon>Onygenaceae</taxon>
        <taxon>Coccidioides</taxon>
    </lineage>
</organism>
<feature type="compositionally biased region" description="Polar residues" evidence="1">
    <location>
        <begin position="33"/>
        <end position="56"/>
    </location>
</feature>
<feature type="compositionally biased region" description="Low complexity" evidence="1">
    <location>
        <begin position="492"/>
        <end position="513"/>
    </location>
</feature>
<dbReference type="PANTHER" id="PTHR38122">
    <property type="entry name" value="GLYCOPROTEIN X"/>
    <property type="match status" value="1"/>
</dbReference>
<dbReference type="EMBL" id="DS268114">
    <property type="protein sequence ID" value="KMM72290.1"/>
    <property type="molecule type" value="Genomic_DNA"/>
</dbReference>
<evidence type="ECO:0000313" key="4">
    <source>
        <dbReference type="Proteomes" id="UP000054567"/>
    </source>
</evidence>
<accession>A0A0J6FS89</accession>
<keyword evidence="2" id="KW-0732">Signal</keyword>
<feature type="compositionally biased region" description="Polar residues" evidence="1">
    <location>
        <begin position="472"/>
        <end position="491"/>
    </location>
</feature>
<evidence type="ECO:0008006" key="5">
    <source>
        <dbReference type="Google" id="ProtNLM"/>
    </source>
</evidence>
<evidence type="ECO:0000313" key="3">
    <source>
        <dbReference type="EMBL" id="KMM72290.1"/>
    </source>
</evidence>
<name>A0A0J6FS89_COCPO</name>
<feature type="region of interest" description="Disordered" evidence="1">
    <location>
        <begin position="30"/>
        <end position="56"/>
    </location>
</feature>
<feature type="compositionally biased region" description="Low complexity" evidence="1">
    <location>
        <begin position="520"/>
        <end position="569"/>
    </location>
</feature>
<evidence type="ECO:0000256" key="1">
    <source>
        <dbReference type="SAM" id="MobiDB-lite"/>
    </source>
</evidence>
<feature type="chain" id="PRO_5005271249" description="Glycoprotein X" evidence="2">
    <location>
        <begin position="21"/>
        <end position="642"/>
    </location>
</feature>
<feature type="compositionally biased region" description="Low complexity" evidence="1">
    <location>
        <begin position="588"/>
        <end position="600"/>
    </location>
</feature>
<dbReference type="Proteomes" id="UP000054567">
    <property type="component" value="Unassembled WGS sequence"/>
</dbReference>
<reference evidence="3 4" key="1">
    <citation type="submission" date="2007-06" db="EMBL/GenBank/DDBJ databases">
        <title>The Genome Sequence of Coccidioides posadasii RMSCC_3488.</title>
        <authorList>
            <consortium name="Coccidioides Genome Resources Consortium"/>
            <consortium name="The Broad Institute Genome Sequencing Platform"/>
            <person name="Henn M.R."/>
            <person name="Sykes S."/>
            <person name="Young S."/>
            <person name="Jaffe D."/>
            <person name="Berlin A."/>
            <person name="Alvarez P."/>
            <person name="Butler J."/>
            <person name="Gnerre S."/>
            <person name="Grabherr M."/>
            <person name="Mauceli E."/>
            <person name="Brockman W."/>
            <person name="Kodira C."/>
            <person name="Alvarado L."/>
            <person name="Zeng Q."/>
            <person name="Crawford M."/>
            <person name="Antoine C."/>
            <person name="Devon K."/>
            <person name="Galgiani J."/>
            <person name="Orsborn K."/>
            <person name="Lewis M.L."/>
            <person name="Nusbaum C."/>
            <person name="Galagan J."/>
            <person name="Birren B."/>
        </authorList>
    </citation>
    <scope>NUCLEOTIDE SEQUENCE [LARGE SCALE GENOMIC DNA]</scope>
    <source>
        <strain evidence="3 4">RMSCC 3488</strain>
    </source>
</reference>
<feature type="region of interest" description="Disordered" evidence="1">
    <location>
        <begin position="470"/>
        <end position="607"/>
    </location>
</feature>
<dbReference type="PANTHER" id="PTHR38122:SF1">
    <property type="entry name" value="GLYCOPROTEIN X"/>
    <property type="match status" value="1"/>
</dbReference>
<protein>
    <recommendedName>
        <fullName evidence="5">Glycoprotein X</fullName>
    </recommendedName>
</protein>
<feature type="signal peptide" evidence="2">
    <location>
        <begin position="1"/>
        <end position="20"/>
    </location>
</feature>
<proteinExistence type="predicted"/>
<gene>
    <name evidence="3" type="ORF">CPAG_08587</name>
</gene>
<dbReference type="AlphaFoldDB" id="A0A0J6FS89"/>
<sequence length="642" mass="69144">MRFFRSFLLLSAPLYPQAYGQGEAYTPVLESHGSGSQVPSTRNSSLPASTDLPSPTQIEDVTSSAVYASRPADDSDSLEVYCLHSKCYTSTRLITRTFSWPTHWPSKYPEPPCHDPWCWWWKTVTKTIVKTETATEVVTEITTDIETETVTVPVTVTDEETLTLPQDTITLPPETITDVTTLPPETTTEVVTLPPVTSTITTTLPPDTVTVPGGVTTLPPRTITVTTTLPASTVTRVTTLPPRVSTIYQTVSHTKTIPGTDRTVTRTVDYISICPSRTLNPTFTPTAPVPSHYIWGCPPGTLCRPRHGPEDGNCNFEVGLPGADFFCSPEECGPPLPERPPQYWGEPVFGTQVEKYVVSPGYYYLDPRMFGLDFDVFVFDNTTSEYSEHGLHKRQGDIQLPSNCMDECSNVALPIQSGISRDELCLIGSDFLQFVSECRDCIDLFAEPGGGTFPDIQPQFAQFLNYCEQHPGESSVSPEPQLPSSTTRDTGSSTEPSTSAPTSSSSSPSSSPSSAPPSSPSSSSSFSSSPSSSSSSSSSPSSSSSYTPDSSSVSTRSSAPESSRPTSQSETTPEMSTTVPTEPPYPTTTPTQTTAMTSHPSDGIPIPPSTTPIEFPGVATAIQPLPWTSLMGSIAVMLFAFF</sequence>
<dbReference type="OrthoDB" id="5414836at2759"/>